<evidence type="ECO:0000256" key="7">
    <source>
        <dbReference type="ARBA" id="ARBA00023310"/>
    </source>
</evidence>
<proteinExistence type="inferred from homology"/>
<dbReference type="KEGG" id="sapi:SAPIS_v1c00510"/>
<dbReference type="PANTHER" id="PTHR11910">
    <property type="entry name" value="ATP SYNTHASE DELTA CHAIN"/>
    <property type="match status" value="1"/>
</dbReference>
<dbReference type="GO" id="GO:0046933">
    <property type="term" value="F:proton-transporting ATP synthase activity, rotational mechanism"/>
    <property type="evidence" value="ECO:0007669"/>
    <property type="project" value="UniProtKB-UniRule"/>
</dbReference>
<keyword evidence="5 8" id="KW-0472">Membrane</keyword>
<dbReference type="InterPro" id="IPR026015">
    <property type="entry name" value="ATP_synth_OSCP/delta_N_sf"/>
</dbReference>
<dbReference type="OrthoDB" id="389583at2"/>
<dbReference type="GO" id="GO:0045259">
    <property type="term" value="C:proton-transporting ATP synthase complex"/>
    <property type="evidence" value="ECO:0007669"/>
    <property type="project" value="UniProtKB-KW"/>
</dbReference>
<evidence type="ECO:0000256" key="6">
    <source>
        <dbReference type="ARBA" id="ARBA00023196"/>
    </source>
</evidence>
<dbReference type="InterPro" id="IPR020781">
    <property type="entry name" value="ATPase_OSCP/d_CS"/>
</dbReference>
<dbReference type="eggNOG" id="COG0712">
    <property type="taxonomic scope" value="Bacteria"/>
</dbReference>
<dbReference type="PRINTS" id="PR00125">
    <property type="entry name" value="ATPASEDELTA"/>
</dbReference>
<keyword evidence="2 8" id="KW-0813">Transport</keyword>
<keyword evidence="6 8" id="KW-0139">CF(1)</keyword>
<dbReference type="PROSITE" id="PS00389">
    <property type="entry name" value="ATPASE_DELTA"/>
    <property type="match status" value="1"/>
</dbReference>
<dbReference type="PATRIC" id="fig|1276258.3.peg.49"/>
<dbReference type="Pfam" id="PF00213">
    <property type="entry name" value="OSCP"/>
    <property type="match status" value="1"/>
</dbReference>
<dbReference type="GO" id="GO:0005886">
    <property type="term" value="C:plasma membrane"/>
    <property type="evidence" value="ECO:0007669"/>
    <property type="project" value="UniProtKB-SubCell"/>
</dbReference>
<dbReference type="RefSeq" id="WP_023788832.1">
    <property type="nucleotide sequence ID" value="NC_022998.1"/>
</dbReference>
<comment type="function">
    <text evidence="8">This protein is part of the stalk that links CF(0) to CF(1). It either transmits conformational changes from CF(0) to CF(1) or is implicated in proton conduction.</text>
</comment>
<keyword evidence="10" id="KW-1185">Reference proteome</keyword>
<keyword evidence="4 8" id="KW-0406">Ion transport</keyword>
<evidence type="ECO:0000256" key="5">
    <source>
        <dbReference type="ARBA" id="ARBA00023136"/>
    </source>
</evidence>
<dbReference type="EMBL" id="CP006682">
    <property type="protein sequence ID" value="AHB35898.1"/>
    <property type="molecule type" value="Genomic_DNA"/>
</dbReference>
<dbReference type="STRING" id="1276258.SAPIS_v1c00510"/>
<dbReference type="InterPro" id="IPR000711">
    <property type="entry name" value="ATPase_OSCP/dsu"/>
</dbReference>
<dbReference type="NCBIfam" id="TIGR01145">
    <property type="entry name" value="ATP_synt_delta"/>
    <property type="match status" value="1"/>
</dbReference>
<dbReference type="AlphaFoldDB" id="V5RHF6"/>
<evidence type="ECO:0000256" key="3">
    <source>
        <dbReference type="ARBA" id="ARBA00022781"/>
    </source>
</evidence>
<keyword evidence="8" id="KW-1003">Cell membrane</keyword>
<keyword evidence="7 8" id="KW-0066">ATP synthesis</keyword>
<evidence type="ECO:0000256" key="8">
    <source>
        <dbReference type="HAMAP-Rule" id="MF_01416"/>
    </source>
</evidence>
<dbReference type="HOGENOM" id="CLU_085114_4_2_14"/>
<keyword evidence="3 8" id="KW-0375">Hydrogen ion transport</keyword>
<dbReference type="Gene3D" id="1.10.520.20">
    <property type="entry name" value="N-terminal domain of the delta subunit of the F1F0-ATP synthase"/>
    <property type="match status" value="1"/>
</dbReference>
<evidence type="ECO:0000256" key="2">
    <source>
        <dbReference type="ARBA" id="ARBA00022448"/>
    </source>
</evidence>
<dbReference type="SUPFAM" id="SSF47928">
    <property type="entry name" value="N-terminal domain of the delta subunit of the F1F0-ATP synthase"/>
    <property type="match status" value="1"/>
</dbReference>
<sequence length="183" mass="21346">MIIKQSLINNWASAISSIAIENNNIKEYIELSNKIRKLFMENEELPIFLKNNFIDLNTRYNFLDKVFLNTNLDKNLLNVLKLLTERNLISATKSIFKKVEFNLLKATEISKGYVYSVEKLDEKLIKELELKLSKKLNQTITLENLIDKSLIAGIKVEINDHRFDSSIKGKIEDMKLQILQNRK</sequence>
<dbReference type="NCBIfam" id="NF009975">
    <property type="entry name" value="PRK13436.1"/>
    <property type="match status" value="1"/>
</dbReference>
<organism evidence="9 10">
    <name type="scientific">Spiroplasma apis B31</name>
    <dbReference type="NCBI Taxonomy" id="1276258"/>
    <lineage>
        <taxon>Bacteria</taxon>
        <taxon>Bacillati</taxon>
        <taxon>Mycoplasmatota</taxon>
        <taxon>Mollicutes</taxon>
        <taxon>Entomoplasmatales</taxon>
        <taxon>Spiroplasmataceae</taxon>
        <taxon>Spiroplasma</taxon>
    </lineage>
</organism>
<comment type="subcellular location">
    <subcellularLocation>
        <location evidence="8">Cell membrane</location>
        <topology evidence="8">Peripheral membrane protein</topology>
    </subcellularLocation>
    <subcellularLocation>
        <location evidence="1">Membrane</location>
    </subcellularLocation>
</comment>
<dbReference type="HAMAP" id="MF_01416">
    <property type="entry name" value="ATP_synth_delta_bact"/>
    <property type="match status" value="1"/>
</dbReference>
<gene>
    <name evidence="8 9" type="primary">atpH</name>
    <name evidence="9" type="ORF">SAPIS_v1c00510</name>
</gene>
<evidence type="ECO:0000313" key="9">
    <source>
        <dbReference type="EMBL" id="AHB35898.1"/>
    </source>
</evidence>
<comment type="function">
    <text evidence="8">F(1)F(0) ATP synthase produces ATP from ADP in the presence of a proton or sodium gradient. F-type ATPases consist of two structural domains, F(1) containing the extramembraneous catalytic core and F(0) containing the membrane proton channel, linked together by a central stalk and a peripheral stalk. During catalysis, ATP synthesis in the catalytic domain of F(1) is coupled via a rotary mechanism of the central stalk subunits to proton translocation.</text>
</comment>
<evidence type="ECO:0000256" key="1">
    <source>
        <dbReference type="ARBA" id="ARBA00004370"/>
    </source>
</evidence>
<dbReference type="Proteomes" id="UP000018550">
    <property type="component" value="Chromosome"/>
</dbReference>
<accession>V5RHF6</accession>
<name>V5RHF6_SPIAP</name>
<protein>
    <recommendedName>
        <fullName evidence="8">ATP synthase subunit delta</fullName>
    </recommendedName>
    <alternativeName>
        <fullName evidence="8">ATP synthase F(1) sector subunit delta</fullName>
    </alternativeName>
    <alternativeName>
        <fullName evidence="8">F-type ATPase subunit delta</fullName>
        <shortName evidence="8">F-ATPase subunit delta</shortName>
    </alternativeName>
</protein>
<comment type="similarity">
    <text evidence="8">Belongs to the ATPase delta chain family.</text>
</comment>
<evidence type="ECO:0000313" key="10">
    <source>
        <dbReference type="Proteomes" id="UP000018550"/>
    </source>
</evidence>
<evidence type="ECO:0000256" key="4">
    <source>
        <dbReference type="ARBA" id="ARBA00023065"/>
    </source>
</evidence>
<reference evidence="9 10" key="1">
    <citation type="journal article" date="2014" name="Genome Announc.">
        <title>Complete Genome Sequence of Spiroplasma apis B31T (ATCC 33834), a Bacterium Associated with May Disease of Honeybees (Apis mellifera).</title>
        <authorList>
            <person name="Ku C."/>
            <person name="Lo W.S."/>
            <person name="Chen L.L."/>
            <person name="Kuo C.H."/>
        </authorList>
    </citation>
    <scope>NUCLEOTIDE SEQUENCE [LARGE SCALE GENOMIC DNA]</scope>
    <source>
        <strain evidence="9">B31</strain>
    </source>
</reference>